<evidence type="ECO:0000313" key="1">
    <source>
        <dbReference type="EMBL" id="KNZ43141.1"/>
    </source>
</evidence>
<protein>
    <recommendedName>
        <fullName evidence="3">TIGR02678 family protein</fullName>
    </recommendedName>
</protein>
<accession>A0A0L6U3P5</accession>
<dbReference type="Pfam" id="PF09661">
    <property type="entry name" value="DUF2398"/>
    <property type="match status" value="1"/>
</dbReference>
<evidence type="ECO:0008006" key="3">
    <source>
        <dbReference type="Google" id="ProtNLM"/>
    </source>
</evidence>
<dbReference type="RefSeq" id="WP_050738885.1">
    <property type="nucleotide sequence ID" value="NZ_LGYO01000007.1"/>
</dbReference>
<dbReference type="Proteomes" id="UP000036873">
    <property type="component" value="Unassembled WGS sequence"/>
</dbReference>
<name>A0A0L6U3P5_9FIRM</name>
<keyword evidence="2" id="KW-1185">Reference proteome</keyword>
<gene>
    <name evidence="1" type="ORF">AKG39_03070</name>
</gene>
<dbReference type="OrthoDB" id="1654131at2"/>
<dbReference type="STRING" id="52689.AKG39_03070"/>
<proteinExistence type="predicted"/>
<evidence type="ECO:0000313" key="2">
    <source>
        <dbReference type="Proteomes" id="UP000036873"/>
    </source>
</evidence>
<dbReference type="PATRIC" id="fig|52689.4.peg.3541"/>
<reference evidence="2" key="1">
    <citation type="submission" date="2015-07" db="EMBL/GenBank/DDBJ databases">
        <title>Draft genome sequence of Acetobacterium bakii DSM 8293, a potential psychrophilic chemical producer through syngas fermentation.</title>
        <authorList>
            <person name="Song Y."/>
            <person name="Hwang S."/>
            <person name="Cho B.-K."/>
        </authorList>
    </citation>
    <scope>NUCLEOTIDE SEQUENCE [LARGE SCALE GENOMIC DNA]</scope>
    <source>
        <strain evidence="2">DSM 8239</strain>
    </source>
</reference>
<dbReference type="NCBIfam" id="TIGR02678">
    <property type="entry name" value="TIGR02678 family protein"/>
    <property type="match status" value="1"/>
</dbReference>
<organism evidence="1 2">
    <name type="scientific">Acetobacterium bakii</name>
    <dbReference type="NCBI Taxonomy" id="52689"/>
    <lineage>
        <taxon>Bacteria</taxon>
        <taxon>Bacillati</taxon>
        <taxon>Bacillota</taxon>
        <taxon>Clostridia</taxon>
        <taxon>Eubacteriales</taxon>
        <taxon>Eubacteriaceae</taxon>
        <taxon>Acetobacterium</taxon>
    </lineage>
</organism>
<sequence>MKELEILLDQYWVVKDNDKDLFYRVKDSIPQFKTFLSDKLGYGIVINQHLIKLEKIPGSAESFMGIQEFNHPMQYILLCLLLMFLEDRSRDEQFVLSEITEFIAGNNIGKEKIDWTQYSHRKHFIKVLRFAQRLGLMKVNDGDDQKFAYHDDAEVLYESTGLSRYFVRHFTADIMGFANYQDIENAEWGDLNADRGVIRRQRVYRKLLMEPVVYSQGADDVDYDYIKKQRGLMEGDFLKYLEYPLHVHKNGAMLVVPAEKNIQDGFPNTRAICDITLLLVAQMREALAEKKLKINPTGGVSLSRVAFDEWVVELKAKAGRNWSKEFREMSAAGLAANLAEYMEDFKMLRQLYDGREIEILPLAGKLMGTYPEDMAERKGEK</sequence>
<dbReference type="EMBL" id="LGYO01000007">
    <property type="protein sequence ID" value="KNZ43141.1"/>
    <property type="molecule type" value="Genomic_DNA"/>
</dbReference>
<dbReference type="AlphaFoldDB" id="A0A0L6U3P5"/>
<dbReference type="InterPro" id="IPR013494">
    <property type="entry name" value="CHP02678"/>
</dbReference>
<comment type="caution">
    <text evidence="1">The sequence shown here is derived from an EMBL/GenBank/DDBJ whole genome shotgun (WGS) entry which is preliminary data.</text>
</comment>